<dbReference type="EMBL" id="QDDR01000004">
    <property type="protein sequence ID" value="PVE47767.1"/>
    <property type="molecule type" value="Genomic_DNA"/>
</dbReference>
<comment type="caution">
    <text evidence="3">The sequence shown here is derived from an EMBL/GenBank/DDBJ whole genome shotgun (WGS) entry which is preliminary data.</text>
</comment>
<evidence type="ECO:0000256" key="1">
    <source>
        <dbReference type="ARBA" id="ARBA00008791"/>
    </source>
</evidence>
<protein>
    <submittedName>
        <fullName evidence="3">Universal stress protein</fullName>
    </submittedName>
</protein>
<reference evidence="3 4" key="1">
    <citation type="journal article" date="2011" name="Syst. Appl. Microbiol.">
        <title>Defluviimonas denitrificans gen. nov., sp. nov., and Pararhodobacter aggregans gen. nov., sp. nov., non-phototrophic Rhodobacteraceae from the biofilter of a marine aquaculture.</title>
        <authorList>
            <person name="Foesel B.U."/>
            <person name="Drake H.L."/>
            <person name="Schramm A."/>
        </authorList>
    </citation>
    <scope>NUCLEOTIDE SEQUENCE [LARGE SCALE GENOMIC DNA]</scope>
    <source>
        <strain evidence="3 4">D1-19</strain>
    </source>
</reference>
<dbReference type="InterPro" id="IPR014729">
    <property type="entry name" value="Rossmann-like_a/b/a_fold"/>
</dbReference>
<dbReference type="RefSeq" id="WP_107751139.1">
    <property type="nucleotide sequence ID" value="NZ_QBKF01000003.1"/>
</dbReference>
<evidence type="ECO:0000313" key="4">
    <source>
        <dbReference type="Proteomes" id="UP000244810"/>
    </source>
</evidence>
<proteinExistence type="inferred from homology"/>
<comment type="similarity">
    <text evidence="1">Belongs to the universal stress protein A family.</text>
</comment>
<dbReference type="Pfam" id="PF00582">
    <property type="entry name" value="Usp"/>
    <property type="match status" value="1"/>
</dbReference>
<dbReference type="PANTHER" id="PTHR46268">
    <property type="entry name" value="STRESS RESPONSE PROTEIN NHAX"/>
    <property type="match status" value="1"/>
</dbReference>
<accession>A0A2T7USS3</accession>
<dbReference type="CDD" id="cd00293">
    <property type="entry name" value="USP-like"/>
    <property type="match status" value="1"/>
</dbReference>
<dbReference type="SUPFAM" id="SSF52402">
    <property type="entry name" value="Adenine nucleotide alpha hydrolases-like"/>
    <property type="match status" value="1"/>
</dbReference>
<dbReference type="Gene3D" id="3.40.50.620">
    <property type="entry name" value="HUPs"/>
    <property type="match status" value="1"/>
</dbReference>
<sequence length="143" mass="15228">MKPPVLAALDLVDEALHDAILTKAAQLARLDDAPLAVATVLPDFGLSMVGTYFPADTAQRALADASVRLHALTDRILPGLPVSHIVTQGAIYHEILEQADRIGAGLIVMGAHRPELADYLLGPNAARVLRHARCSVFVLRDPG</sequence>
<dbReference type="OrthoDB" id="9792500at2"/>
<evidence type="ECO:0000259" key="2">
    <source>
        <dbReference type="Pfam" id="PF00582"/>
    </source>
</evidence>
<dbReference type="AlphaFoldDB" id="A0A2T7USS3"/>
<dbReference type="PANTHER" id="PTHR46268:SF6">
    <property type="entry name" value="UNIVERSAL STRESS PROTEIN UP12"/>
    <property type="match status" value="1"/>
</dbReference>
<organism evidence="3 4">
    <name type="scientific">Pararhodobacter aggregans</name>
    <dbReference type="NCBI Taxonomy" id="404875"/>
    <lineage>
        <taxon>Bacteria</taxon>
        <taxon>Pseudomonadati</taxon>
        <taxon>Pseudomonadota</taxon>
        <taxon>Alphaproteobacteria</taxon>
        <taxon>Rhodobacterales</taxon>
        <taxon>Paracoccaceae</taxon>
        <taxon>Pararhodobacter</taxon>
    </lineage>
</organism>
<dbReference type="Proteomes" id="UP000244810">
    <property type="component" value="Unassembled WGS sequence"/>
</dbReference>
<dbReference type="InterPro" id="IPR006016">
    <property type="entry name" value="UspA"/>
</dbReference>
<name>A0A2T7USS3_9RHOB</name>
<dbReference type="InterPro" id="IPR006015">
    <property type="entry name" value="Universal_stress_UspA"/>
</dbReference>
<gene>
    <name evidence="3" type="ORF">DDE23_10040</name>
</gene>
<keyword evidence="4" id="KW-1185">Reference proteome</keyword>
<evidence type="ECO:0000313" key="3">
    <source>
        <dbReference type="EMBL" id="PVE47767.1"/>
    </source>
</evidence>
<dbReference type="PRINTS" id="PR01438">
    <property type="entry name" value="UNVRSLSTRESS"/>
</dbReference>
<feature type="domain" description="UspA" evidence="2">
    <location>
        <begin position="4"/>
        <end position="140"/>
    </location>
</feature>